<proteinExistence type="predicted"/>
<name>A0A4Q6XQQ2_9SPHI</name>
<evidence type="ECO:0000313" key="1">
    <source>
        <dbReference type="EMBL" id="RZF62085.1"/>
    </source>
</evidence>
<sequence>MKYLRWHKTRIALYDTKATGFIQAVLVQYVNDAVFICVNQNKFDMKKKKKDKIVTVDMYHTYLKSMKCIPVNRISFDRRLLKDDSSL</sequence>
<protein>
    <submittedName>
        <fullName evidence="1">Uncharacterized protein</fullName>
    </submittedName>
</protein>
<dbReference type="RefSeq" id="WP_130140315.1">
    <property type="nucleotide sequence ID" value="NZ_SGIT01000001.1"/>
</dbReference>
<dbReference type="AlphaFoldDB" id="A0A4Q6XQQ2"/>
<dbReference type="EMBL" id="SGIT01000001">
    <property type="protein sequence ID" value="RZF62085.1"/>
    <property type="molecule type" value="Genomic_DNA"/>
</dbReference>
<keyword evidence="2" id="KW-1185">Reference proteome</keyword>
<reference evidence="1 2" key="1">
    <citation type="submission" date="2019-02" db="EMBL/GenBank/DDBJ databases">
        <authorList>
            <person name="Li Y."/>
        </authorList>
    </citation>
    <scope>NUCLEOTIDE SEQUENCE [LARGE SCALE GENOMIC DNA]</scope>
    <source>
        <strain evidence="1 2">30C10-4-7</strain>
    </source>
</reference>
<comment type="caution">
    <text evidence="1">The sequence shown here is derived from an EMBL/GenBank/DDBJ whole genome shotgun (WGS) entry which is preliminary data.</text>
</comment>
<organism evidence="1 2">
    <name type="scientific">Sphingobacterium corticibacterium</name>
    <dbReference type="NCBI Taxonomy" id="2484746"/>
    <lineage>
        <taxon>Bacteria</taxon>
        <taxon>Pseudomonadati</taxon>
        <taxon>Bacteroidota</taxon>
        <taxon>Sphingobacteriia</taxon>
        <taxon>Sphingobacteriales</taxon>
        <taxon>Sphingobacteriaceae</taxon>
        <taxon>Sphingobacterium</taxon>
    </lineage>
</organism>
<dbReference type="Proteomes" id="UP000292855">
    <property type="component" value="Unassembled WGS sequence"/>
</dbReference>
<gene>
    <name evidence="1" type="ORF">EWE74_04535</name>
</gene>
<accession>A0A4Q6XQQ2</accession>
<evidence type="ECO:0000313" key="2">
    <source>
        <dbReference type="Proteomes" id="UP000292855"/>
    </source>
</evidence>